<dbReference type="InterPro" id="IPR003959">
    <property type="entry name" value="ATPase_AAA_core"/>
</dbReference>
<keyword evidence="8" id="KW-1185">Reference proteome</keyword>
<evidence type="ECO:0000259" key="6">
    <source>
        <dbReference type="SMART" id="SM00382"/>
    </source>
</evidence>
<name>A0A7J0FI46_9ERIC</name>
<dbReference type="SUPFAM" id="SSF48403">
    <property type="entry name" value="Ankyrin repeat"/>
    <property type="match status" value="1"/>
</dbReference>
<evidence type="ECO:0000256" key="1">
    <source>
        <dbReference type="ARBA" id="ARBA00010378"/>
    </source>
</evidence>
<protein>
    <submittedName>
        <fullName evidence="7">AAA-type ATPase family protein</fullName>
    </submittedName>
</protein>
<evidence type="ECO:0000256" key="5">
    <source>
        <dbReference type="SAM" id="MobiDB-lite"/>
    </source>
</evidence>
<dbReference type="PROSITE" id="PS50088">
    <property type="entry name" value="ANK_REPEAT"/>
    <property type="match status" value="1"/>
</dbReference>
<proteinExistence type="inferred from homology"/>
<organism evidence="7 8">
    <name type="scientific">Actinidia rufa</name>
    <dbReference type="NCBI Taxonomy" id="165716"/>
    <lineage>
        <taxon>Eukaryota</taxon>
        <taxon>Viridiplantae</taxon>
        <taxon>Streptophyta</taxon>
        <taxon>Embryophyta</taxon>
        <taxon>Tracheophyta</taxon>
        <taxon>Spermatophyta</taxon>
        <taxon>Magnoliopsida</taxon>
        <taxon>eudicotyledons</taxon>
        <taxon>Gunneridae</taxon>
        <taxon>Pentapetalae</taxon>
        <taxon>asterids</taxon>
        <taxon>Ericales</taxon>
        <taxon>Actinidiaceae</taxon>
        <taxon>Actinidia</taxon>
    </lineage>
</organism>
<evidence type="ECO:0000256" key="2">
    <source>
        <dbReference type="ARBA" id="ARBA00022741"/>
    </source>
</evidence>
<dbReference type="Proteomes" id="UP000585474">
    <property type="component" value="Unassembled WGS sequence"/>
</dbReference>
<dbReference type="SMART" id="SM00382">
    <property type="entry name" value="AAA"/>
    <property type="match status" value="1"/>
</dbReference>
<feature type="domain" description="AAA+ ATPase" evidence="6">
    <location>
        <begin position="218"/>
        <end position="352"/>
    </location>
</feature>
<feature type="region of interest" description="Disordered" evidence="5">
    <location>
        <begin position="1"/>
        <end position="20"/>
    </location>
</feature>
<dbReference type="InterPro" id="IPR003593">
    <property type="entry name" value="AAA+_ATPase"/>
</dbReference>
<dbReference type="AlphaFoldDB" id="A0A7J0FI46"/>
<evidence type="ECO:0000256" key="3">
    <source>
        <dbReference type="ARBA" id="ARBA00022840"/>
    </source>
</evidence>
<dbReference type="Pfam" id="PF00023">
    <property type="entry name" value="Ank"/>
    <property type="match status" value="1"/>
</dbReference>
<dbReference type="Gene3D" id="1.25.40.20">
    <property type="entry name" value="Ankyrin repeat-containing domain"/>
    <property type="match status" value="2"/>
</dbReference>
<dbReference type="SUPFAM" id="SSF52540">
    <property type="entry name" value="P-loop containing nucleoside triphosphate hydrolases"/>
    <property type="match status" value="1"/>
</dbReference>
<dbReference type="PANTHER" id="PTHR43392">
    <property type="entry name" value="AAA-TYPE ATPASE FAMILY PROTEIN / ANKYRIN REPEAT FAMILY PROTEIN"/>
    <property type="match status" value="1"/>
</dbReference>
<comment type="similarity">
    <text evidence="1">Belongs to the CbxX/CfxQ family.</text>
</comment>
<dbReference type="InterPro" id="IPR002110">
    <property type="entry name" value="Ankyrin_rpt"/>
</dbReference>
<dbReference type="EMBL" id="BJWL01000012">
    <property type="protein sequence ID" value="GFY98351.1"/>
    <property type="molecule type" value="Genomic_DNA"/>
</dbReference>
<accession>A0A7J0FI46</accession>
<dbReference type="FunFam" id="3.40.50.300:FF:000216">
    <property type="entry name" value="Type VII secretion ATPase EccA"/>
    <property type="match status" value="1"/>
</dbReference>
<dbReference type="GO" id="GO:0016887">
    <property type="term" value="F:ATP hydrolysis activity"/>
    <property type="evidence" value="ECO:0007669"/>
    <property type="project" value="InterPro"/>
</dbReference>
<dbReference type="PRINTS" id="PR01415">
    <property type="entry name" value="ANKYRIN"/>
</dbReference>
<dbReference type="InterPro" id="IPR027417">
    <property type="entry name" value="P-loop_NTPase"/>
</dbReference>
<evidence type="ECO:0000313" key="7">
    <source>
        <dbReference type="EMBL" id="GFY98351.1"/>
    </source>
</evidence>
<sequence>MQRNRDQRPRPAKPTTVHGYAQSGDLIGFQKLLRDNPSLLNDRNAVMAQTPLHVSAGYNNVEIVKFMLGWQGPEKVELEAKNMYGETPLHMAAKNGCNEAAPVAPCQWRFRGSQSKCNGMSPLHLAVWHSLRAENCSTVKTLLENNADCSAEDNEGMTPINHLSQGSENEQLRGLLQRFIIKHIVGLQELKLQLQKWAKGMLLDERRRALGLKVGPRRPPHMAFLGNPGTGKTMVARILGRLLYMVGILPTDKVTEVQRTDLVGEFVGHTGPKTRRKIKDAEGGILFVDEAYRLIPMQKADDKDYGLEALEEIMSVMDSGKVVVIFAGYTEPMKRVISSNEGFCRRVTKFFHFDDFSSIDLANILHLKMSHQAEDSLLYGFKLHPSCTVDAVATMIEREKPVKSSGRR</sequence>
<dbReference type="Pfam" id="PF00004">
    <property type="entry name" value="AAA"/>
    <property type="match status" value="1"/>
</dbReference>
<dbReference type="OrthoDB" id="2423195at2759"/>
<dbReference type="PRINTS" id="PR00819">
    <property type="entry name" value="CBXCFQXSUPER"/>
</dbReference>
<keyword evidence="2" id="KW-0547">Nucleotide-binding</keyword>
<keyword evidence="4" id="KW-0040">ANK repeat</keyword>
<dbReference type="GO" id="GO:0005524">
    <property type="term" value="F:ATP binding"/>
    <property type="evidence" value="ECO:0007669"/>
    <property type="project" value="UniProtKB-KW"/>
</dbReference>
<dbReference type="InterPro" id="IPR050773">
    <property type="entry name" value="CbxX/CfxQ_RuBisCO_ESX"/>
</dbReference>
<dbReference type="PROSITE" id="PS50297">
    <property type="entry name" value="ANK_REP_REGION"/>
    <property type="match status" value="1"/>
</dbReference>
<dbReference type="SMART" id="SM00248">
    <property type="entry name" value="ANK"/>
    <property type="match status" value="2"/>
</dbReference>
<feature type="repeat" description="ANK" evidence="4">
    <location>
        <begin position="118"/>
        <end position="154"/>
    </location>
</feature>
<keyword evidence="3" id="KW-0067">ATP-binding</keyword>
<evidence type="ECO:0000256" key="4">
    <source>
        <dbReference type="PROSITE-ProRule" id="PRU00023"/>
    </source>
</evidence>
<dbReference type="InterPro" id="IPR036770">
    <property type="entry name" value="Ankyrin_rpt-contain_sf"/>
</dbReference>
<dbReference type="InterPro" id="IPR000641">
    <property type="entry name" value="CbxX/CfxQ"/>
</dbReference>
<comment type="caution">
    <text evidence="7">The sequence shown here is derived from an EMBL/GenBank/DDBJ whole genome shotgun (WGS) entry which is preliminary data.</text>
</comment>
<dbReference type="CDD" id="cd00009">
    <property type="entry name" value="AAA"/>
    <property type="match status" value="1"/>
</dbReference>
<dbReference type="PANTHER" id="PTHR43392:SF2">
    <property type="entry name" value="AAA-TYPE ATPASE FAMILY PROTEIN _ ANKYRIN REPEAT FAMILY PROTEIN"/>
    <property type="match status" value="1"/>
</dbReference>
<gene>
    <name evidence="7" type="ORF">Acr_12g0008920</name>
</gene>
<dbReference type="Pfam" id="PF12796">
    <property type="entry name" value="Ank_2"/>
    <property type="match status" value="1"/>
</dbReference>
<reference evidence="7 8" key="1">
    <citation type="submission" date="2019-07" db="EMBL/GenBank/DDBJ databases">
        <title>De Novo Assembly of kiwifruit Actinidia rufa.</title>
        <authorList>
            <person name="Sugita-Konishi S."/>
            <person name="Sato K."/>
            <person name="Mori E."/>
            <person name="Abe Y."/>
            <person name="Kisaki G."/>
            <person name="Hamano K."/>
            <person name="Suezawa K."/>
            <person name="Otani M."/>
            <person name="Fukuda T."/>
            <person name="Manabe T."/>
            <person name="Gomi K."/>
            <person name="Tabuchi M."/>
            <person name="Akimitsu K."/>
            <person name="Kataoka I."/>
        </authorList>
    </citation>
    <scope>NUCLEOTIDE SEQUENCE [LARGE SCALE GENOMIC DNA]</scope>
    <source>
        <strain evidence="8">cv. Fuchu</strain>
    </source>
</reference>
<dbReference type="Gene3D" id="3.40.50.300">
    <property type="entry name" value="P-loop containing nucleotide triphosphate hydrolases"/>
    <property type="match status" value="1"/>
</dbReference>
<evidence type="ECO:0000313" key="8">
    <source>
        <dbReference type="Proteomes" id="UP000585474"/>
    </source>
</evidence>